<name>A0A919CE90_9ACTN</name>
<gene>
    <name evidence="9 11" type="primary">tatA</name>
    <name evidence="11" type="ORF">GCM10010334_72820</name>
</gene>
<evidence type="ECO:0000256" key="8">
    <source>
        <dbReference type="ARBA" id="ARBA00023136"/>
    </source>
</evidence>
<evidence type="ECO:0000256" key="4">
    <source>
        <dbReference type="ARBA" id="ARBA00022692"/>
    </source>
</evidence>
<evidence type="ECO:0000256" key="5">
    <source>
        <dbReference type="ARBA" id="ARBA00022927"/>
    </source>
</evidence>
<sequence length="90" mass="9476">MLRQLGATEILIIIAVALLLFGARRLPDMARSLGKSARILKNEAHTLKTHNPPEAHATHRGASPEDSGDAPSSRNAPNGSDAQSIASASR</sequence>
<keyword evidence="6 9" id="KW-1133">Transmembrane helix</keyword>
<feature type="compositionally biased region" description="Basic and acidic residues" evidence="10">
    <location>
        <begin position="43"/>
        <end position="57"/>
    </location>
</feature>
<feature type="region of interest" description="Disordered" evidence="10">
    <location>
        <begin position="43"/>
        <end position="90"/>
    </location>
</feature>
<dbReference type="PANTHER" id="PTHR42982:SF8">
    <property type="entry name" value="SEC-INDEPENDENT PROTEIN TRANSLOCASE PROTEIN TATA"/>
    <property type="match status" value="1"/>
</dbReference>
<dbReference type="EMBL" id="BMVC01000020">
    <property type="protein sequence ID" value="GHD13980.1"/>
    <property type="molecule type" value="Genomic_DNA"/>
</dbReference>
<dbReference type="GO" id="GO:0043953">
    <property type="term" value="P:protein transport by the Tat complex"/>
    <property type="evidence" value="ECO:0007669"/>
    <property type="project" value="UniProtKB-UniRule"/>
</dbReference>
<comment type="function">
    <text evidence="9">Part of the twin-arginine translocation (Tat) system that transports large folded proteins containing a characteristic twin-arginine motif in their signal peptide across membranes. TatA could form the protein-conducting channel of the Tat system.</text>
</comment>
<reference evidence="11" key="1">
    <citation type="journal article" date="2014" name="Int. J. Syst. Evol. Microbiol.">
        <title>Complete genome sequence of Corynebacterium casei LMG S-19264T (=DSM 44701T), isolated from a smear-ripened cheese.</title>
        <authorList>
            <consortium name="US DOE Joint Genome Institute (JGI-PGF)"/>
            <person name="Walter F."/>
            <person name="Albersmeier A."/>
            <person name="Kalinowski J."/>
            <person name="Ruckert C."/>
        </authorList>
    </citation>
    <scope>NUCLEOTIDE SEQUENCE</scope>
    <source>
        <strain evidence="11">JCM 4637</strain>
    </source>
</reference>
<evidence type="ECO:0000256" key="1">
    <source>
        <dbReference type="ARBA" id="ARBA00004162"/>
    </source>
</evidence>
<evidence type="ECO:0000256" key="10">
    <source>
        <dbReference type="SAM" id="MobiDB-lite"/>
    </source>
</evidence>
<comment type="caution">
    <text evidence="11">The sequence shown here is derived from an EMBL/GenBank/DDBJ whole genome shotgun (WGS) entry which is preliminary data.</text>
</comment>
<comment type="subunit">
    <text evidence="9">The Tat system comprises two distinct complexes: a TatABC complex, containing multiple copies of TatA, TatB and TatC subunits, and a separate TatA complex, containing only TatA subunits. Substrates initially bind to the TatABC complex, which probably triggers association of the separate TatA complex to form the active translocon.</text>
</comment>
<evidence type="ECO:0000256" key="6">
    <source>
        <dbReference type="ARBA" id="ARBA00022989"/>
    </source>
</evidence>
<dbReference type="AlphaFoldDB" id="A0A919CE90"/>
<evidence type="ECO:0000256" key="9">
    <source>
        <dbReference type="HAMAP-Rule" id="MF_00236"/>
    </source>
</evidence>
<dbReference type="GO" id="GO:0033281">
    <property type="term" value="C:TAT protein transport complex"/>
    <property type="evidence" value="ECO:0007669"/>
    <property type="project" value="UniProtKB-UniRule"/>
</dbReference>
<comment type="subcellular location">
    <subcellularLocation>
        <location evidence="1 9">Cell membrane</location>
        <topology evidence="1 9">Single-pass membrane protein</topology>
    </subcellularLocation>
</comment>
<dbReference type="Gene3D" id="1.20.5.3310">
    <property type="match status" value="1"/>
</dbReference>
<organism evidence="11 12">
    <name type="scientific">Streptomyces finlayi</name>
    <dbReference type="NCBI Taxonomy" id="67296"/>
    <lineage>
        <taxon>Bacteria</taxon>
        <taxon>Bacillati</taxon>
        <taxon>Actinomycetota</taxon>
        <taxon>Actinomycetes</taxon>
        <taxon>Kitasatosporales</taxon>
        <taxon>Streptomycetaceae</taxon>
        <taxon>Streptomyces</taxon>
    </lineage>
</organism>
<keyword evidence="5 9" id="KW-0653">Protein transport</keyword>
<dbReference type="HAMAP" id="MF_00236">
    <property type="entry name" value="TatA_E"/>
    <property type="match status" value="1"/>
</dbReference>
<reference evidence="11" key="2">
    <citation type="submission" date="2020-09" db="EMBL/GenBank/DDBJ databases">
        <authorList>
            <person name="Sun Q."/>
            <person name="Ohkuma M."/>
        </authorList>
    </citation>
    <scope>NUCLEOTIDE SEQUENCE</scope>
    <source>
        <strain evidence="11">JCM 4637</strain>
    </source>
</reference>
<feature type="compositionally biased region" description="Polar residues" evidence="10">
    <location>
        <begin position="70"/>
        <end position="90"/>
    </location>
</feature>
<accession>A0A919CE90</accession>
<dbReference type="InterPro" id="IPR003369">
    <property type="entry name" value="TatA/B/E"/>
</dbReference>
<evidence type="ECO:0000256" key="3">
    <source>
        <dbReference type="ARBA" id="ARBA00022475"/>
    </source>
</evidence>
<keyword evidence="4 9" id="KW-0812">Transmembrane</keyword>
<dbReference type="Pfam" id="PF02416">
    <property type="entry name" value="TatA_B_E"/>
    <property type="match status" value="1"/>
</dbReference>
<dbReference type="Proteomes" id="UP000638353">
    <property type="component" value="Unassembled WGS sequence"/>
</dbReference>
<evidence type="ECO:0000256" key="7">
    <source>
        <dbReference type="ARBA" id="ARBA00023010"/>
    </source>
</evidence>
<evidence type="ECO:0000256" key="2">
    <source>
        <dbReference type="ARBA" id="ARBA00022448"/>
    </source>
</evidence>
<dbReference type="GO" id="GO:0008320">
    <property type="term" value="F:protein transmembrane transporter activity"/>
    <property type="evidence" value="ECO:0007669"/>
    <property type="project" value="UniProtKB-UniRule"/>
</dbReference>
<keyword evidence="7 9" id="KW-0811">Translocation</keyword>
<dbReference type="InterPro" id="IPR006312">
    <property type="entry name" value="TatA/E"/>
</dbReference>
<dbReference type="PANTHER" id="PTHR42982">
    <property type="entry name" value="SEC-INDEPENDENT PROTEIN TRANSLOCASE PROTEIN TATA"/>
    <property type="match status" value="1"/>
</dbReference>
<comment type="similarity">
    <text evidence="9">Belongs to the TatA/E family.</text>
</comment>
<keyword evidence="8 9" id="KW-0472">Membrane</keyword>
<keyword evidence="3 9" id="KW-1003">Cell membrane</keyword>
<keyword evidence="2 9" id="KW-0813">Transport</keyword>
<dbReference type="RefSeq" id="WP_189827915.1">
    <property type="nucleotide sequence ID" value="NZ_BMVC01000020.1"/>
</dbReference>
<evidence type="ECO:0000313" key="12">
    <source>
        <dbReference type="Proteomes" id="UP000638353"/>
    </source>
</evidence>
<evidence type="ECO:0000313" key="11">
    <source>
        <dbReference type="EMBL" id="GHD13980.1"/>
    </source>
</evidence>
<protein>
    <recommendedName>
        <fullName evidence="9">Sec-independent protein translocase protein TatA</fullName>
    </recommendedName>
</protein>
<dbReference type="NCBIfam" id="NF001854">
    <property type="entry name" value="PRK00575.1"/>
    <property type="match status" value="1"/>
</dbReference>
<proteinExistence type="inferred from homology"/>